<dbReference type="AlphaFoldDB" id="A0AAV0KXV3"/>
<organism evidence="3 4">
    <name type="scientific">Linum tenue</name>
    <dbReference type="NCBI Taxonomy" id="586396"/>
    <lineage>
        <taxon>Eukaryota</taxon>
        <taxon>Viridiplantae</taxon>
        <taxon>Streptophyta</taxon>
        <taxon>Embryophyta</taxon>
        <taxon>Tracheophyta</taxon>
        <taxon>Spermatophyta</taxon>
        <taxon>Magnoliopsida</taxon>
        <taxon>eudicotyledons</taxon>
        <taxon>Gunneridae</taxon>
        <taxon>Pentapetalae</taxon>
        <taxon>rosids</taxon>
        <taxon>fabids</taxon>
        <taxon>Malpighiales</taxon>
        <taxon>Linaceae</taxon>
        <taxon>Linum</taxon>
    </lineage>
</organism>
<accession>A0AAV0KXV3</accession>
<dbReference type="InterPro" id="IPR016024">
    <property type="entry name" value="ARM-type_fold"/>
</dbReference>
<dbReference type="InterPro" id="IPR011989">
    <property type="entry name" value="ARM-like"/>
</dbReference>
<dbReference type="InterPro" id="IPR000225">
    <property type="entry name" value="Armadillo"/>
</dbReference>
<protein>
    <submittedName>
        <fullName evidence="3">Uncharacterized protein</fullName>
    </submittedName>
</protein>
<dbReference type="Proteomes" id="UP001154282">
    <property type="component" value="Unassembled WGS sequence"/>
</dbReference>
<evidence type="ECO:0000313" key="4">
    <source>
        <dbReference type="Proteomes" id="UP001154282"/>
    </source>
</evidence>
<dbReference type="EMBL" id="CAMGYJ010000005">
    <property type="protein sequence ID" value="CAI0426452.1"/>
    <property type="molecule type" value="Genomic_DNA"/>
</dbReference>
<dbReference type="PANTHER" id="PTHR23315">
    <property type="entry name" value="U BOX DOMAIN-CONTAINING"/>
    <property type="match status" value="1"/>
</dbReference>
<dbReference type="SUPFAM" id="SSF48371">
    <property type="entry name" value="ARM repeat"/>
    <property type="match status" value="1"/>
</dbReference>
<name>A0AAV0KXV3_9ROSI</name>
<keyword evidence="2" id="KW-0833">Ubl conjugation pathway</keyword>
<keyword evidence="1" id="KW-0677">Repeat</keyword>
<gene>
    <name evidence="3" type="ORF">LITE_LOCUS20798</name>
</gene>
<dbReference type="Gene3D" id="1.25.10.10">
    <property type="entry name" value="Leucine-rich Repeat Variant"/>
    <property type="match status" value="1"/>
</dbReference>
<keyword evidence="4" id="KW-1185">Reference proteome</keyword>
<evidence type="ECO:0000313" key="3">
    <source>
        <dbReference type="EMBL" id="CAI0426452.1"/>
    </source>
</evidence>
<evidence type="ECO:0000256" key="2">
    <source>
        <dbReference type="ARBA" id="ARBA00022786"/>
    </source>
</evidence>
<evidence type="ECO:0000256" key="1">
    <source>
        <dbReference type="ARBA" id="ARBA00022737"/>
    </source>
</evidence>
<dbReference type="PANTHER" id="PTHR23315:SF64">
    <property type="entry name" value="ARM REPEAT SUPERFAMILY PROTEIN"/>
    <property type="match status" value="1"/>
</dbReference>
<reference evidence="3" key="1">
    <citation type="submission" date="2022-08" db="EMBL/GenBank/DDBJ databases">
        <authorList>
            <person name="Gutierrez-Valencia J."/>
        </authorList>
    </citation>
    <scope>NUCLEOTIDE SEQUENCE</scope>
</reference>
<sequence length="152" mass="17029">MEENKVTIGRLGAIPPLVSLLESGGFRAKKEASTALYFLCSVKENKIRAVQVGIMKPLVELMADFTSRGEVPPTMATEEESGAKSLERQRGIWTMAVTRECSFQKMPFPTPMWIFKKMPFPPPSPTKHIHVVLRRRKEKKKVKADNGGGEDN</sequence>
<proteinExistence type="predicted"/>
<dbReference type="Pfam" id="PF00514">
    <property type="entry name" value="Arm"/>
    <property type="match status" value="1"/>
</dbReference>
<comment type="caution">
    <text evidence="3">The sequence shown here is derived from an EMBL/GenBank/DDBJ whole genome shotgun (WGS) entry which is preliminary data.</text>
</comment>